<evidence type="ECO:0000313" key="11">
    <source>
        <dbReference type="Proteomes" id="UP000515163"/>
    </source>
</evidence>
<feature type="domain" description="Peptidase S1" evidence="10">
    <location>
        <begin position="37"/>
        <end position="285"/>
    </location>
</feature>
<keyword evidence="4 9" id="KW-0732">Signal</keyword>
<protein>
    <submittedName>
        <fullName evidence="12">Chymotrypsinogen B-like</fullName>
    </submittedName>
</protein>
<dbReference type="PANTHER" id="PTHR24264:SF65">
    <property type="entry name" value="SRCR DOMAIN-CONTAINING PROTEIN"/>
    <property type="match status" value="1"/>
</dbReference>
<evidence type="ECO:0000256" key="3">
    <source>
        <dbReference type="ARBA" id="ARBA00022670"/>
    </source>
</evidence>
<feature type="chain" id="PRO_5027729661" evidence="9">
    <location>
        <begin position="21"/>
        <end position="299"/>
    </location>
</feature>
<dbReference type="KEGG" id="aten:116300341"/>
<dbReference type="InterPro" id="IPR018114">
    <property type="entry name" value="TRYPSIN_HIS"/>
</dbReference>
<dbReference type="Pfam" id="PF00089">
    <property type="entry name" value="Trypsin"/>
    <property type="match status" value="1"/>
</dbReference>
<organism evidence="11 12">
    <name type="scientific">Actinia tenebrosa</name>
    <name type="common">Australian red waratah sea anemone</name>
    <dbReference type="NCBI Taxonomy" id="6105"/>
    <lineage>
        <taxon>Eukaryota</taxon>
        <taxon>Metazoa</taxon>
        <taxon>Cnidaria</taxon>
        <taxon>Anthozoa</taxon>
        <taxon>Hexacorallia</taxon>
        <taxon>Actiniaria</taxon>
        <taxon>Actiniidae</taxon>
        <taxon>Actinia</taxon>
    </lineage>
</organism>
<sequence length="299" mass="33081">MDARIVFFFVASFYCRLANLQPSYERCGTTEVAASRVVSGEDASLGEWPWQAWTNITGIGFTCGGSLITPEWVLTAGHCIIDDDVSKYRVTLGDVDRTKHEKSEQTFKIKRIIKHPLYGVDWPYNNDVALLHLSRNAKKTPFVKTVCLPKERDEIPFGSNCFITGWGQMLHPESGAEILQQAEMPVVSNDACAAKLDTSPNGGLHTDNRTWAVTSKMLCAGDAGKTKTNGCYGDSGGPFVCGTTAGQWVLQGVVSWGDPDCSSSNHYSVFARVSQFVTWIQHQIDQYSYQIPAIDYSWN</sequence>
<evidence type="ECO:0000259" key="10">
    <source>
        <dbReference type="PROSITE" id="PS50240"/>
    </source>
</evidence>
<dbReference type="GO" id="GO:0004252">
    <property type="term" value="F:serine-type endopeptidase activity"/>
    <property type="evidence" value="ECO:0007669"/>
    <property type="project" value="InterPro"/>
</dbReference>
<accession>A0A6P8IF04</accession>
<dbReference type="InterPro" id="IPR001314">
    <property type="entry name" value="Peptidase_S1A"/>
</dbReference>
<dbReference type="InterPro" id="IPR050127">
    <property type="entry name" value="Serine_Proteases_S1"/>
</dbReference>
<evidence type="ECO:0000256" key="4">
    <source>
        <dbReference type="ARBA" id="ARBA00022729"/>
    </source>
</evidence>
<evidence type="ECO:0000256" key="2">
    <source>
        <dbReference type="ARBA" id="ARBA00022525"/>
    </source>
</evidence>
<comment type="subcellular location">
    <subcellularLocation>
        <location evidence="1">Secreted</location>
    </subcellularLocation>
</comment>
<evidence type="ECO:0000256" key="1">
    <source>
        <dbReference type="ARBA" id="ARBA00004613"/>
    </source>
</evidence>
<name>A0A6P8IF04_ACTTE</name>
<evidence type="ECO:0000256" key="5">
    <source>
        <dbReference type="ARBA" id="ARBA00022801"/>
    </source>
</evidence>
<dbReference type="Proteomes" id="UP000515163">
    <property type="component" value="Unplaced"/>
</dbReference>
<feature type="signal peptide" evidence="9">
    <location>
        <begin position="1"/>
        <end position="20"/>
    </location>
</feature>
<dbReference type="PANTHER" id="PTHR24264">
    <property type="entry name" value="TRYPSIN-RELATED"/>
    <property type="match status" value="1"/>
</dbReference>
<gene>
    <name evidence="12" type="primary">LOC116300341</name>
</gene>
<keyword evidence="3 8" id="KW-0645">Protease</keyword>
<dbReference type="GO" id="GO:0006508">
    <property type="term" value="P:proteolysis"/>
    <property type="evidence" value="ECO:0007669"/>
    <property type="project" value="UniProtKB-KW"/>
</dbReference>
<dbReference type="PROSITE" id="PS00134">
    <property type="entry name" value="TRYPSIN_HIS"/>
    <property type="match status" value="1"/>
</dbReference>
<evidence type="ECO:0000313" key="12">
    <source>
        <dbReference type="RefSeq" id="XP_031565060.1"/>
    </source>
</evidence>
<proteinExistence type="predicted"/>
<keyword evidence="2" id="KW-0964">Secreted</keyword>
<evidence type="ECO:0000256" key="6">
    <source>
        <dbReference type="ARBA" id="ARBA00022825"/>
    </source>
</evidence>
<dbReference type="InterPro" id="IPR033116">
    <property type="entry name" value="TRYPSIN_SER"/>
</dbReference>
<dbReference type="InterPro" id="IPR001254">
    <property type="entry name" value="Trypsin_dom"/>
</dbReference>
<dbReference type="PRINTS" id="PR00722">
    <property type="entry name" value="CHYMOTRYPSIN"/>
</dbReference>
<dbReference type="SUPFAM" id="SSF50494">
    <property type="entry name" value="Trypsin-like serine proteases"/>
    <property type="match status" value="1"/>
</dbReference>
<reference evidence="12" key="1">
    <citation type="submission" date="2025-08" db="UniProtKB">
        <authorList>
            <consortium name="RefSeq"/>
        </authorList>
    </citation>
    <scope>IDENTIFICATION</scope>
</reference>
<dbReference type="CDD" id="cd00190">
    <property type="entry name" value="Tryp_SPc"/>
    <property type="match status" value="1"/>
</dbReference>
<dbReference type="AlphaFoldDB" id="A0A6P8IF04"/>
<dbReference type="InterPro" id="IPR043504">
    <property type="entry name" value="Peptidase_S1_PA_chymotrypsin"/>
</dbReference>
<dbReference type="GO" id="GO:0005615">
    <property type="term" value="C:extracellular space"/>
    <property type="evidence" value="ECO:0007669"/>
    <property type="project" value="TreeGrafter"/>
</dbReference>
<dbReference type="PROSITE" id="PS00135">
    <property type="entry name" value="TRYPSIN_SER"/>
    <property type="match status" value="1"/>
</dbReference>
<keyword evidence="7" id="KW-1015">Disulfide bond</keyword>
<dbReference type="InterPro" id="IPR009003">
    <property type="entry name" value="Peptidase_S1_PA"/>
</dbReference>
<keyword evidence="11" id="KW-1185">Reference proteome</keyword>
<evidence type="ECO:0000256" key="9">
    <source>
        <dbReference type="SAM" id="SignalP"/>
    </source>
</evidence>
<keyword evidence="6 8" id="KW-0720">Serine protease</keyword>
<dbReference type="GeneID" id="116300341"/>
<dbReference type="InParanoid" id="A0A6P8IF04"/>
<dbReference type="RefSeq" id="XP_031565060.1">
    <property type="nucleotide sequence ID" value="XM_031709200.1"/>
</dbReference>
<dbReference type="Gene3D" id="2.40.10.10">
    <property type="entry name" value="Trypsin-like serine proteases"/>
    <property type="match status" value="1"/>
</dbReference>
<evidence type="ECO:0000256" key="7">
    <source>
        <dbReference type="ARBA" id="ARBA00023157"/>
    </source>
</evidence>
<dbReference type="SMART" id="SM00020">
    <property type="entry name" value="Tryp_SPc"/>
    <property type="match status" value="1"/>
</dbReference>
<dbReference type="OrthoDB" id="10061449at2759"/>
<keyword evidence="5 8" id="KW-0378">Hydrolase</keyword>
<dbReference type="FunFam" id="2.40.10.10:FF:000120">
    <property type="entry name" value="Putative serine protease"/>
    <property type="match status" value="1"/>
</dbReference>
<evidence type="ECO:0000256" key="8">
    <source>
        <dbReference type="RuleBase" id="RU363034"/>
    </source>
</evidence>
<dbReference type="PROSITE" id="PS50240">
    <property type="entry name" value="TRYPSIN_DOM"/>
    <property type="match status" value="1"/>
</dbReference>